<comment type="caution">
    <text evidence="4">The sequence shown here is derived from an EMBL/GenBank/DDBJ whole genome shotgun (WGS) entry which is preliminary data.</text>
</comment>
<dbReference type="Gene3D" id="3.20.110.20">
    <property type="match status" value="1"/>
</dbReference>
<comment type="similarity">
    <text evidence="1">Belongs to the glycosyl hydrolase 57 family.</text>
</comment>
<dbReference type="EMBL" id="MGDB01000061">
    <property type="protein sequence ID" value="OGL41887.1"/>
    <property type="molecule type" value="Genomic_DNA"/>
</dbReference>
<dbReference type="Pfam" id="PF12055">
    <property type="entry name" value="DUF3536"/>
    <property type="match status" value="1"/>
</dbReference>
<dbReference type="SUPFAM" id="SSF88713">
    <property type="entry name" value="Glycoside hydrolase/deacetylase"/>
    <property type="match status" value="1"/>
</dbReference>
<name>A0A1F7RLY1_9BACT</name>
<dbReference type="InterPro" id="IPR004300">
    <property type="entry name" value="Glyco_hydro_57_N"/>
</dbReference>
<dbReference type="GO" id="GO:0003824">
    <property type="term" value="F:catalytic activity"/>
    <property type="evidence" value="ECO:0007669"/>
    <property type="project" value="InterPro"/>
</dbReference>
<proteinExistence type="inferred from homology"/>
<evidence type="ECO:0000256" key="2">
    <source>
        <dbReference type="ARBA" id="ARBA00023277"/>
    </source>
</evidence>
<protein>
    <recommendedName>
        <fullName evidence="3">Glycoside hydrolase family 57 N-terminal domain-containing protein</fullName>
    </recommendedName>
</protein>
<dbReference type="Pfam" id="PF03065">
    <property type="entry name" value="Glyco_hydro_57"/>
    <property type="match status" value="1"/>
</dbReference>
<dbReference type="InterPro" id="IPR052046">
    <property type="entry name" value="GH57_Enzymes"/>
</dbReference>
<dbReference type="Proteomes" id="UP000178526">
    <property type="component" value="Unassembled WGS sequence"/>
</dbReference>
<evidence type="ECO:0000313" key="4">
    <source>
        <dbReference type="EMBL" id="OGL41887.1"/>
    </source>
</evidence>
<accession>A0A1F7RLY1</accession>
<dbReference type="InterPro" id="IPR011330">
    <property type="entry name" value="Glyco_hydro/deAcase_b/a-brl"/>
</dbReference>
<dbReference type="GO" id="GO:0005975">
    <property type="term" value="P:carbohydrate metabolic process"/>
    <property type="evidence" value="ECO:0007669"/>
    <property type="project" value="InterPro"/>
</dbReference>
<organism evidence="4 5">
    <name type="scientific">Candidatus Schekmanbacteria bacterium GWA2_38_11</name>
    <dbReference type="NCBI Taxonomy" id="1817876"/>
    <lineage>
        <taxon>Bacteria</taxon>
        <taxon>Candidatus Schekmaniibacteriota</taxon>
    </lineage>
</organism>
<sequence length="852" mass="98707">MLKDSKQPSAKTYLIIHGHFYQPPRENPFLDAIESQPSVFPYHDWNERIYEECYKPNTASRVLDKKERIGDIVNNFQFLSFNIGPTLLTWIEEKYPETYKKIIEADKLSMARNDGKGNAIGQVYHHVIMPLVPKRDKITQVFWGKIDFKKRFKRDTEGIWLPETAVNMETVKILLEHEIKFIVLSPYQALRIRKIPDGKWINAKDGSIDTTRSYRIYLGENFSSDKSLAVFFYDKDISKAVAFEHLLKNAGSFASRIKEAVPKEAKSSCLINICTDGESYGHHEPFGDMCISYLFKEEAKPNNFTVTNYSNFLKNSPPEYEVELNLGEDGEGSSWSCFHGVKRWKDDCGCSINSEPGWNQKWRKPLKKAVDVLAGNLYSVFEKEGSKFVSDPWEARNDYGNVIVNNWSGSSMDLFFEKHLKSKNDRSARIKFLRLLESQRYAMMMYTSCGWFFDDIEGIEAIQNLRFAAKAVELVKEFTTPQFVLPFINELKSAVGNKSRKSGRDIFFLETNPYVDAIKKVVNQLVMENIFFETEQIEKLCGYRLKLEEITASQKGGIKYFIGKVKATSIRLGEEFFYIFICIQRSEFDLKNYLLKVKDIKDFLKLKEALSEILKESPDKIEPHIVRLFKSPSLGIKDLFPDERKNFLLRIAARKDVLIRKEITEFFENNKALFSLFFESGVSVPPAIRAALEYNFSINLLNETDEFLKSPDTNSPSKMKELLNTARKFKLNLDITKILGKLSLTLEGKVNRLIEKVDLEKCISIKSYLKIIDNLSLNPSLTESQNILFEFLQKRVSSMVESLYSNENNIDEYEVIAEILRIAEKLNLNTDSFREKLKPFEKKLIELPRFWP</sequence>
<evidence type="ECO:0000313" key="5">
    <source>
        <dbReference type="Proteomes" id="UP000178526"/>
    </source>
</evidence>
<dbReference type="PANTHER" id="PTHR36306">
    <property type="entry name" value="ALPHA-AMYLASE-RELATED-RELATED"/>
    <property type="match status" value="1"/>
</dbReference>
<dbReference type="InterPro" id="IPR021923">
    <property type="entry name" value="DUF3536"/>
</dbReference>
<feature type="domain" description="Glycoside hydrolase family 57 N-terminal" evidence="3">
    <location>
        <begin position="48"/>
        <end position="323"/>
    </location>
</feature>
<gene>
    <name evidence="4" type="ORF">A2042_06965</name>
</gene>
<keyword evidence="2" id="KW-0119">Carbohydrate metabolism</keyword>
<dbReference type="CDD" id="cd10797">
    <property type="entry name" value="GH57N_APU_like_1"/>
    <property type="match status" value="1"/>
</dbReference>
<dbReference type="PANTHER" id="PTHR36306:SF3">
    <property type="entry name" value="GLYCOSIDE HYDROLASE FAMILY 57"/>
    <property type="match status" value="1"/>
</dbReference>
<evidence type="ECO:0000256" key="1">
    <source>
        <dbReference type="ARBA" id="ARBA00006821"/>
    </source>
</evidence>
<evidence type="ECO:0000259" key="3">
    <source>
        <dbReference type="Pfam" id="PF03065"/>
    </source>
</evidence>
<reference evidence="4 5" key="1">
    <citation type="journal article" date="2016" name="Nat. Commun.">
        <title>Thousands of microbial genomes shed light on interconnected biogeochemical processes in an aquifer system.</title>
        <authorList>
            <person name="Anantharaman K."/>
            <person name="Brown C.T."/>
            <person name="Hug L.A."/>
            <person name="Sharon I."/>
            <person name="Castelle C.J."/>
            <person name="Probst A.J."/>
            <person name="Thomas B.C."/>
            <person name="Singh A."/>
            <person name="Wilkins M.J."/>
            <person name="Karaoz U."/>
            <person name="Brodie E.L."/>
            <person name="Williams K.H."/>
            <person name="Hubbard S.S."/>
            <person name="Banfield J.F."/>
        </authorList>
    </citation>
    <scope>NUCLEOTIDE SEQUENCE [LARGE SCALE GENOMIC DNA]</scope>
</reference>
<dbReference type="AlphaFoldDB" id="A0A1F7RLY1"/>